<dbReference type="Gene3D" id="1.20.120.20">
    <property type="entry name" value="Apolipoprotein"/>
    <property type="match status" value="1"/>
</dbReference>
<evidence type="ECO:0000313" key="5">
    <source>
        <dbReference type="Proteomes" id="UP000528457"/>
    </source>
</evidence>
<feature type="region of interest" description="Disordered" evidence="2">
    <location>
        <begin position="348"/>
        <end position="419"/>
    </location>
</feature>
<evidence type="ECO:0000256" key="2">
    <source>
        <dbReference type="SAM" id="MobiDB-lite"/>
    </source>
</evidence>
<evidence type="ECO:0000256" key="1">
    <source>
        <dbReference type="SAM" id="Coils"/>
    </source>
</evidence>
<proteinExistence type="predicted"/>
<gene>
    <name evidence="4" type="ORF">HNR48_002467</name>
</gene>
<keyword evidence="3" id="KW-0472">Membrane</keyword>
<name>A0A7X0MYM0_9GAMM</name>
<dbReference type="InParanoid" id="A0A7X0MYM0"/>
<accession>A0A7X0MYM0</accession>
<evidence type="ECO:0000313" key="4">
    <source>
        <dbReference type="EMBL" id="MBB6522182.1"/>
    </source>
</evidence>
<evidence type="ECO:0000256" key="3">
    <source>
        <dbReference type="SAM" id="Phobius"/>
    </source>
</evidence>
<protein>
    <submittedName>
        <fullName evidence="4">ABC-type transporter Mla subunit MlaD</fullName>
    </submittedName>
</protein>
<dbReference type="SUPFAM" id="SSF58113">
    <property type="entry name" value="Apolipoprotein A-I"/>
    <property type="match status" value="2"/>
</dbReference>
<feature type="coiled-coil region" evidence="1">
    <location>
        <begin position="241"/>
        <end position="328"/>
    </location>
</feature>
<keyword evidence="1" id="KW-0175">Coiled coil</keyword>
<feature type="compositionally biased region" description="Polar residues" evidence="2">
    <location>
        <begin position="375"/>
        <end position="388"/>
    </location>
</feature>
<feature type="transmembrane region" description="Helical" evidence="3">
    <location>
        <begin position="9"/>
        <end position="35"/>
    </location>
</feature>
<sequence length="572" mass="63348">MFSKPIEALIANSGALAITEAFIILMLAAFIYAAYAKRMDKSPAFCNYTPTLLTSLGILGTFCGIVAGLLGFNIGDIDGSIDMLLQGMKTAFTTSLVGMGLSIIFKSLIASGLLNPPQQEEDIPSDEQIGIEDLYQVMREQRDGVLSLQSSIAGEHQSSLNGQLQALRAESKHNIQAAQKETKHQQVAFQAFQKNLWLKLDKFALNLSQAAAEQMAKAQQSVIRDFNQNFSEQFGGNFAHLNNAVQEMVEWQNNYRDQLADMRSNYDQSVQAISQTENALANINEQTQQIGSNLTNWQSIMEVNQHQIQELERHLEAFANMRDEAVQAVPDMQQHIKDTLAGVQQASEQLGKGVQESSEQMKQSLAEGAKAMEESLQNNSERLQTALQDSAEKISDSGKALQDSGNALRESGEAQKETLQQTLQEGQEQLMQAFGESSQALNKAAEAISQSQIDNNKLLQELAQNIREQSDGHYEALQSSQEKLQQQFEALGKDIGLESQEFAEQIRESGNALMRVAGRSREAFDNDMQSMVESVSDSMQQMSAQHAEESLKIVELHIKLTQDLHRILTHAN</sequence>
<dbReference type="AlphaFoldDB" id="A0A7X0MYM0"/>
<dbReference type="RefSeq" id="WP_166846547.1">
    <property type="nucleotide sequence ID" value="NZ_JAAONY010000002.1"/>
</dbReference>
<dbReference type="Proteomes" id="UP000528457">
    <property type="component" value="Unassembled WGS sequence"/>
</dbReference>
<dbReference type="EMBL" id="JACHHT010000002">
    <property type="protein sequence ID" value="MBB6522182.1"/>
    <property type="molecule type" value="Genomic_DNA"/>
</dbReference>
<organism evidence="4 5">
    <name type="scientific">Pseudoteredinibacter isoporae</name>
    <dbReference type="NCBI Taxonomy" id="570281"/>
    <lineage>
        <taxon>Bacteria</taxon>
        <taxon>Pseudomonadati</taxon>
        <taxon>Pseudomonadota</taxon>
        <taxon>Gammaproteobacteria</taxon>
        <taxon>Cellvibrionales</taxon>
        <taxon>Cellvibrionaceae</taxon>
        <taxon>Pseudoteredinibacter</taxon>
    </lineage>
</organism>
<reference evidence="4 5" key="1">
    <citation type="submission" date="2020-08" db="EMBL/GenBank/DDBJ databases">
        <title>Genomic Encyclopedia of Type Strains, Phase IV (KMG-IV): sequencing the most valuable type-strain genomes for metagenomic binning, comparative biology and taxonomic classification.</title>
        <authorList>
            <person name="Goeker M."/>
        </authorList>
    </citation>
    <scope>NUCLEOTIDE SEQUENCE [LARGE SCALE GENOMIC DNA]</scope>
    <source>
        <strain evidence="4 5">DSM 22368</strain>
    </source>
</reference>
<comment type="caution">
    <text evidence="4">The sequence shown here is derived from an EMBL/GenBank/DDBJ whole genome shotgun (WGS) entry which is preliminary data.</text>
</comment>
<keyword evidence="3" id="KW-0812">Transmembrane</keyword>
<keyword evidence="3" id="KW-1133">Transmembrane helix</keyword>
<feature type="transmembrane region" description="Helical" evidence="3">
    <location>
        <begin position="96"/>
        <end position="114"/>
    </location>
</feature>
<feature type="transmembrane region" description="Helical" evidence="3">
    <location>
        <begin position="55"/>
        <end position="75"/>
    </location>
</feature>
<keyword evidence="5" id="KW-1185">Reference proteome</keyword>